<dbReference type="STRING" id="188477.A0A433T982"/>
<gene>
    <name evidence="1" type="ORF">EGW08_014072</name>
</gene>
<dbReference type="Gene3D" id="1.10.150.720">
    <property type="entry name" value="Haloacid dehalogenase-like hydrolase"/>
    <property type="match status" value="1"/>
</dbReference>
<dbReference type="AlphaFoldDB" id="A0A433T982"/>
<dbReference type="SUPFAM" id="SSF56784">
    <property type="entry name" value="HAD-like"/>
    <property type="match status" value="1"/>
</dbReference>
<dbReference type="PANTHER" id="PTHR46191:SF2">
    <property type="entry name" value="HALOACID DEHALOGENASE-LIKE HYDROLASE DOMAIN-CONTAINING PROTEIN 3"/>
    <property type="match status" value="1"/>
</dbReference>
<dbReference type="InterPro" id="IPR006439">
    <property type="entry name" value="HAD-SF_hydro_IA"/>
</dbReference>
<dbReference type="InterPro" id="IPR036412">
    <property type="entry name" value="HAD-like_sf"/>
</dbReference>
<dbReference type="PRINTS" id="PR00413">
    <property type="entry name" value="HADHALOGNASE"/>
</dbReference>
<evidence type="ECO:0008006" key="3">
    <source>
        <dbReference type="Google" id="ProtNLM"/>
    </source>
</evidence>
<evidence type="ECO:0000313" key="1">
    <source>
        <dbReference type="EMBL" id="RUS78163.1"/>
    </source>
</evidence>
<sequence>MTRPKLLKLVTLDITNTLLKVAGSPGRQYGIVGRRHGIFTDEALLTDLFSKYYKHYLKQYPNFGAYVKMSANEWWSYVVKDCFHTVDPSLDEEKLQIIANDLFTHYMKSEAWQFLPGAVDALNDLHRYPVKLGVVSNWDHRLYRVLAVMGLERYFDFVIPSYVVGVEKPDKRIFQLALQDANCEPDEAIHLGDSIKKDLEGARQAGWGGYLLATPGVSHSSVDDACVVESIHEFVDKIRPRLGQMQRNF</sequence>
<proteinExistence type="predicted"/>
<dbReference type="Pfam" id="PF00702">
    <property type="entry name" value="Hydrolase"/>
    <property type="match status" value="1"/>
</dbReference>
<dbReference type="InterPro" id="IPR011949">
    <property type="entry name" value="HAD-SF_hydro_IA_REG-2-like"/>
</dbReference>
<dbReference type="NCBIfam" id="TIGR02252">
    <property type="entry name" value="DREG-2"/>
    <property type="match status" value="1"/>
</dbReference>
<accession>A0A433T982</accession>
<comment type="caution">
    <text evidence="1">The sequence shown here is derived from an EMBL/GenBank/DDBJ whole genome shotgun (WGS) entry which is preliminary data.</text>
</comment>
<dbReference type="InterPro" id="IPR023214">
    <property type="entry name" value="HAD_sf"/>
</dbReference>
<dbReference type="OrthoDB" id="444127at2759"/>
<dbReference type="Proteomes" id="UP000271974">
    <property type="component" value="Unassembled WGS sequence"/>
</dbReference>
<dbReference type="InterPro" id="IPR051828">
    <property type="entry name" value="HAD-like_hydrolase_domain"/>
</dbReference>
<protein>
    <recommendedName>
        <fullName evidence="3">Haloacid dehalogenase-like hydrolase domain-containing protein 3</fullName>
    </recommendedName>
</protein>
<dbReference type="SFLD" id="SFLDG01129">
    <property type="entry name" value="C1.5:_HAD__Beta-PGM__Phosphata"/>
    <property type="match status" value="1"/>
</dbReference>
<keyword evidence="2" id="KW-1185">Reference proteome</keyword>
<dbReference type="Gene3D" id="3.40.50.1000">
    <property type="entry name" value="HAD superfamily/HAD-like"/>
    <property type="match status" value="1"/>
</dbReference>
<dbReference type="NCBIfam" id="TIGR01509">
    <property type="entry name" value="HAD-SF-IA-v3"/>
    <property type="match status" value="1"/>
</dbReference>
<dbReference type="GO" id="GO:0005634">
    <property type="term" value="C:nucleus"/>
    <property type="evidence" value="ECO:0007669"/>
    <property type="project" value="TreeGrafter"/>
</dbReference>
<organism evidence="1 2">
    <name type="scientific">Elysia chlorotica</name>
    <name type="common">Eastern emerald elysia</name>
    <name type="synonym">Sea slug</name>
    <dbReference type="NCBI Taxonomy" id="188477"/>
    <lineage>
        <taxon>Eukaryota</taxon>
        <taxon>Metazoa</taxon>
        <taxon>Spiralia</taxon>
        <taxon>Lophotrochozoa</taxon>
        <taxon>Mollusca</taxon>
        <taxon>Gastropoda</taxon>
        <taxon>Heterobranchia</taxon>
        <taxon>Euthyneura</taxon>
        <taxon>Panpulmonata</taxon>
        <taxon>Sacoglossa</taxon>
        <taxon>Placobranchoidea</taxon>
        <taxon>Plakobranchidae</taxon>
        <taxon>Elysia</taxon>
    </lineage>
</organism>
<dbReference type="EMBL" id="RQTK01000528">
    <property type="protein sequence ID" value="RUS78163.1"/>
    <property type="molecule type" value="Genomic_DNA"/>
</dbReference>
<dbReference type="CDD" id="cd16415">
    <property type="entry name" value="HAD_dREG-2_like"/>
    <property type="match status" value="1"/>
</dbReference>
<name>A0A433T982_ELYCH</name>
<dbReference type="SFLD" id="SFLDS00003">
    <property type="entry name" value="Haloacid_Dehalogenase"/>
    <property type="match status" value="1"/>
</dbReference>
<evidence type="ECO:0000313" key="2">
    <source>
        <dbReference type="Proteomes" id="UP000271974"/>
    </source>
</evidence>
<dbReference type="InterPro" id="IPR044924">
    <property type="entry name" value="HAD-SF_hydro_IA_REG-2-like_cap"/>
</dbReference>
<reference evidence="1 2" key="1">
    <citation type="submission" date="2019-01" db="EMBL/GenBank/DDBJ databases">
        <title>A draft genome assembly of the solar-powered sea slug Elysia chlorotica.</title>
        <authorList>
            <person name="Cai H."/>
            <person name="Li Q."/>
            <person name="Fang X."/>
            <person name="Li J."/>
            <person name="Curtis N.E."/>
            <person name="Altenburger A."/>
            <person name="Shibata T."/>
            <person name="Feng M."/>
            <person name="Maeda T."/>
            <person name="Schwartz J.A."/>
            <person name="Shigenobu S."/>
            <person name="Lundholm N."/>
            <person name="Nishiyama T."/>
            <person name="Yang H."/>
            <person name="Hasebe M."/>
            <person name="Li S."/>
            <person name="Pierce S.K."/>
            <person name="Wang J."/>
        </authorList>
    </citation>
    <scope>NUCLEOTIDE SEQUENCE [LARGE SCALE GENOMIC DNA]</scope>
    <source>
        <strain evidence="1">EC2010</strain>
        <tissue evidence="1">Whole organism of an adult</tissue>
    </source>
</reference>
<dbReference type="NCBIfam" id="TIGR01549">
    <property type="entry name" value="HAD-SF-IA-v1"/>
    <property type="match status" value="1"/>
</dbReference>
<dbReference type="PANTHER" id="PTHR46191">
    <property type="match status" value="1"/>
</dbReference>